<name>A0A8J8N9B6_HALGN</name>
<comment type="caution">
    <text evidence="1">The sequence shown here is derived from an EMBL/GenBank/DDBJ whole genome shotgun (WGS) entry which is preliminary data.</text>
</comment>
<sequence length="162" mass="17931">MYLRHLKLVIKVSHSAKAFHDCLHAILLAVLDQQSAPRINANIWKFLHILANHLDSLFYREEARLIAVNEDSHDNLIELQAGALNDVEVAKGDGIKGSWTHSAFHGANASNESSRYPFSPSVSVGAPQKIVAWPQFFSRIGVSPSGHEISLTRLFRSTAIIP</sequence>
<evidence type="ECO:0000313" key="1">
    <source>
        <dbReference type="EMBL" id="TNV67744.1"/>
    </source>
</evidence>
<dbReference type="EMBL" id="RRYP01036947">
    <property type="protein sequence ID" value="TNV67744.1"/>
    <property type="molecule type" value="Genomic_DNA"/>
</dbReference>
<dbReference type="AlphaFoldDB" id="A0A8J8N9B6"/>
<keyword evidence="2" id="KW-1185">Reference proteome</keyword>
<reference evidence="1" key="1">
    <citation type="submission" date="2019-06" db="EMBL/GenBank/DDBJ databases">
        <authorList>
            <person name="Zheng W."/>
        </authorList>
    </citation>
    <scope>NUCLEOTIDE SEQUENCE</scope>
    <source>
        <strain evidence="1">QDHG01</strain>
    </source>
</reference>
<accession>A0A8J8N9B6</accession>
<proteinExistence type="predicted"/>
<dbReference type="Proteomes" id="UP000785679">
    <property type="component" value="Unassembled WGS sequence"/>
</dbReference>
<evidence type="ECO:0000313" key="2">
    <source>
        <dbReference type="Proteomes" id="UP000785679"/>
    </source>
</evidence>
<protein>
    <submittedName>
        <fullName evidence="1">Uncharacterized protein</fullName>
    </submittedName>
</protein>
<organism evidence="1 2">
    <name type="scientific">Halteria grandinella</name>
    <dbReference type="NCBI Taxonomy" id="5974"/>
    <lineage>
        <taxon>Eukaryota</taxon>
        <taxon>Sar</taxon>
        <taxon>Alveolata</taxon>
        <taxon>Ciliophora</taxon>
        <taxon>Intramacronucleata</taxon>
        <taxon>Spirotrichea</taxon>
        <taxon>Stichotrichia</taxon>
        <taxon>Sporadotrichida</taxon>
        <taxon>Halteriidae</taxon>
        <taxon>Halteria</taxon>
    </lineage>
</organism>
<gene>
    <name evidence="1" type="ORF">FGO68_gene11935</name>
</gene>